<keyword evidence="3" id="KW-1185">Reference proteome</keyword>
<dbReference type="InParanoid" id="D8RTF0"/>
<dbReference type="CDD" id="cd00195">
    <property type="entry name" value="UBCc_UEV"/>
    <property type="match status" value="1"/>
</dbReference>
<accession>D8RTF0</accession>
<dbReference type="PANTHER" id="PTHR24068">
    <property type="entry name" value="UBIQUITIN-CONJUGATING ENZYME E2"/>
    <property type="match status" value="1"/>
</dbReference>
<dbReference type="Gene3D" id="3.10.110.10">
    <property type="entry name" value="Ubiquitin Conjugating Enzyme"/>
    <property type="match status" value="1"/>
</dbReference>
<dbReference type="GO" id="GO:0005634">
    <property type="term" value="C:nucleus"/>
    <property type="evidence" value="ECO:0000318"/>
    <property type="project" value="GO_Central"/>
</dbReference>
<dbReference type="GO" id="GO:0061631">
    <property type="term" value="F:ubiquitin conjugating enzyme activity"/>
    <property type="evidence" value="ECO:0000318"/>
    <property type="project" value="GO_Central"/>
</dbReference>
<feature type="non-terminal residue" evidence="2">
    <location>
        <position position="112"/>
    </location>
</feature>
<name>D8RTF0_SELML</name>
<dbReference type="EMBL" id="GL377589">
    <property type="protein sequence ID" value="EFJ24502.1"/>
    <property type="molecule type" value="Genomic_DNA"/>
</dbReference>
<evidence type="ECO:0000313" key="2">
    <source>
        <dbReference type="EMBL" id="EFJ24502.1"/>
    </source>
</evidence>
<protein>
    <recommendedName>
        <fullName evidence="1">UBC core domain-containing protein</fullName>
    </recommendedName>
</protein>
<dbReference type="HOGENOM" id="CLU_2152316_0_0_1"/>
<sequence length="112" mass="12935">MDLGHARLWRELEDIEREPLEGIRIHIHDGSNLQHMCLILSPISGPFAGHRFHLDVRIPKSYPDHPPRVTMQSMICHPNITSGNVRCDGFDSEYTPAYRLKYLFLQLLCLVS</sequence>
<gene>
    <name evidence="2" type="ORF">SELMODRAFT_101054</name>
</gene>
<feature type="domain" description="UBC core" evidence="1">
    <location>
        <begin position="3"/>
        <end position="112"/>
    </location>
</feature>
<dbReference type="GO" id="GO:0000209">
    <property type="term" value="P:protein polyubiquitination"/>
    <property type="evidence" value="ECO:0000318"/>
    <property type="project" value="GO_Central"/>
</dbReference>
<dbReference type="Pfam" id="PF00179">
    <property type="entry name" value="UQ_con"/>
    <property type="match status" value="1"/>
</dbReference>
<dbReference type="Gramene" id="EFJ24502">
    <property type="protein sequence ID" value="EFJ24502"/>
    <property type="gene ID" value="SELMODRAFT_101054"/>
</dbReference>
<evidence type="ECO:0000313" key="3">
    <source>
        <dbReference type="Proteomes" id="UP000001514"/>
    </source>
</evidence>
<dbReference type="InterPro" id="IPR000608">
    <property type="entry name" value="UBC"/>
</dbReference>
<dbReference type="eggNOG" id="KOG0418">
    <property type="taxonomic scope" value="Eukaryota"/>
</dbReference>
<evidence type="ECO:0000259" key="1">
    <source>
        <dbReference type="PROSITE" id="PS50127"/>
    </source>
</evidence>
<dbReference type="STRING" id="88036.D8RTF0"/>
<proteinExistence type="predicted"/>
<dbReference type="PROSITE" id="PS50127">
    <property type="entry name" value="UBC_2"/>
    <property type="match status" value="1"/>
</dbReference>
<dbReference type="AlphaFoldDB" id="D8RTF0"/>
<dbReference type="KEGG" id="smo:SELMODRAFT_101054"/>
<dbReference type="SUPFAM" id="SSF54495">
    <property type="entry name" value="UBC-like"/>
    <property type="match status" value="1"/>
</dbReference>
<organism evidence="3">
    <name type="scientific">Selaginella moellendorffii</name>
    <name type="common">Spikemoss</name>
    <dbReference type="NCBI Taxonomy" id="88036"/>
    <lineage>
        <taxon>Eukaryota</taxon>
        <taxon>Viridiplantae</taxon>
        <taxon>Streptophyta</taxon>
        <taxon>Embryophyta</taxon>
        <taxon>Tracheophyta</taxon>
        <taxon>Lycopodiopsida</taxon>
        <taxon>Selaginellales</taxon>
        <taxon>Selaginellaceae</taxon>
        <taxon>Selaginella</taxon>
    </lineage>
</organism>
<dbReference type="InterPro" id="IPR016135">
    <property type="entry name" value="UBQ-conjugating_enzyme/RWD"/>
</dbReference>
<reference evidence="2 3" key="1">
    <citation type="journal article" date="2011" name="Science">
        <title>The Selaginella genome identifies genetic changes associated with the evolution of vascular plants.</title>
        <authorList>
            <person name="Banks J.A."/>
            <person name="Nishiyama T."/>
            <person name="Hasebe M."/>
            <person name="Bowman J.L."/>
            <person name="Gribskov M."/>
            <person name="dePamphilis C."/>
            <person name="Albert V.A."/>
            <person name="Aono N."/>
            <person name="Aoyama T."/>
            <person name="Ambrose B.A."/>
            <person name="Ashton N.W."/>
            <person name="Axtell M.J."/>
            <person name="Barker E."/>
            <person name="Barker M.S."/>
            <person name="Bennetzen J.L."/>
            <person name="Bonawitz N.D."/>
            <person name="Chapple C."/>
            <person name="Cheng C."/>
            <person name="Correa L.G."/>
            <person name="Dacre M."/>
            <person name="DeBarry J."/>
            <person name="Dreyer I."/>
            <person name="Elias M."/>
            <person name="Engstrom E.M."/>
            <person name="Estelle M."/>
            <person name="Feng L."/>
            <person name="Finet C."/>
            <person name="Floyd S.K."/>
            <person name="Frommer W.B."/>
            <person name="Fujita T."/>
            <person name="Gramzow L."/>
            <person name="Gutensohn M."/>
            <person name="Harholt J."/>
            <person name="Hattori M."/>
            <person name="Heyl A."/>
            <person name="Hirai T."/>
            <person name="Hiwatashi Y."/>
            <person name="Ishikawa M."/>
            <person name="Iwata M."/>
            <person name="Karol K.G."/>
            <person name="Koehler B."/>
            <person name="Kolukisaoglu U."/>
            <person name="Kubo M."/>
            <person name="Kurata T."/>
            <person name="Lalonde S."/>
            <person name="Li K."/>
            <person name="Li Y."/>
            <person name="Litt A."/>
            <person name="Lyons E."/>
            <person name="Manning G."/>
            <person name="Maruyama T."/>
            <person name="Michael T.P."/>
            <person name="Mikami K."/>
            <person name="Miyazaki S."/>
            <person name="Morinaga S."/>
            <person name="Murata T."/>
            <person name="Mueller-Roeber B."/>
            <person name="Nelson D.R."/>
            <person name="Obara M."/>
            <person name="Oguri Y."/>
            <person name="Olmstead R.G."/>
            <person name="Onodera N."/>
            <person name="Petersen B.L."/>
            <person name="Pils B."/>
            <person name="Prigge M."/>
            <person name="Rensing S.A."/>
            <person name="Riano-Pachon D.M."/>
            <person name="Roberts A.W."/>
            <person name="Sato Y."/>
            <person name="Scheller H.V."/>
            <person name="Schulz B."/>
            <person name="Schulz C."/>
            <person name="Shakirov E.V."/>
            <person name="Shibagaki N."/>
            <person name="Shinohara N."/>
            <person name="Shippen D.E."/>
            <person name="Soerensen I."/>
            <person name="Sotooka R."/>
            <person name="Sugimoto N."/>
            <person name="Sugita M."/>
            <person name="Sumikawa N."/>
            <person name="Tanurdzic M."/>
            <person name="Theissen G."/>
            <person name="Ulvskov P."/>
            <person name="Wakazuki S."/>
            <person name="Weng J.K."/>
            <person name="Willats W.W."/>
            <person name="Wipf D."/>
            <person name="Wolf P.G."/>
            <person name="Yang L."/>
            <person name="Zimmer A.D."/>
            <person name="Zhu Q."/>
            <person name="Mitros T."/>
            <person name="Hellsten U."/>
            <person name="Loque D."/>
            <person name="Otillar R."/>
            <person name="Salamov A."/>
            <person name="Schmutz J."/>
            <person name="Shapiro H."/>
            <person name="Lindquist E."/>
            <person name="Lucas S."/>
            <person name="Rokhsar D."/>
            <person name="Grigoriev I.V."/>
        </authorList>
    </citation>
    <scope>NUCLEOTIDE SEQUENCE [LARGE SCALE GENOMIC DNA]</scope>
</reference>
<dbReference type="Proteomes" id="UP000001514">
    <property type="component" value="Unassembled WGS sequence"/>
</dbReference>